<gene>
    <name evidence="2" type="ORF">SAMN06295905_1385</name>
</gene>
<dbReference type="OrthoDB" id="7591823at2"/>
<evidence type="ECO:0000313" key="3">
    <source>
        <dbReference type="Proteomes" id="UP000194474"/>
    </source>
</evidence>
<feature type="chain" id="PRO_5010988647" evidence="1">
    <location>
        <begin position="20"/>
        <end position="296"/>
    </location>
</feature>
<evidence type="ECO:0000256" key="1">
    <source>
        <dbReference type="SAM" id="SignalP"/>
    </source>
</evidence>
<dbReference type="AlphaFoldDB" id="A0A1Y6EXS4"/>
<evidence type="ECO:0000313" key="2">
    <source>
        <dbReference type="EMBL" id="SMQ66061.1"/>
    </source>
</evidence>
<proteinExistence type="predicted"/>
<reference evidence="3" key="1">
    <citation type="submission" date="2017-04" db="EMBL/GenBank/DDBJ databases">
        <authorList>
            <person name="Varghese N."/>
            <person name="Submissions S."/>
        </authorList>
    </citation>
    <scope>NUCLEOTIDE SEQUENCE [LARGE SCALE GENOMIC DNA]</scope>
</reference>
<dbReference type="EMBL" id="FXWK01000001">
    <property type="protein sequence ID" value="SMQ66061.1"/>
    <property type="molecule type" value="Genomic_DNA"/>
</dbReference>
<sequence length="296" mass="30461">MIRAGVLAGLVFAAAPAAAFDIHVGTGVAVQSFALWHDASGALATLGNPTSVLEYPTLVSPTLTVGVEGDRDGWAIAGEATVFGLGGGAFRDRDYYAGAVLFSDTSSDARQDYGLTGRVTALAPLQYALGERWSATPFLRGQVEVQRITSYGLRCNAVCLGGTRPDDLAVLQQLAYGAGIGGGLRAETALGPDDGIALDVAALLGGFFVDDSHLLRNDLGPTPNILYRNATLSLDAGVTYRKQLTEALALTVNTEAGLDLGVGIATFAPATASASTHPGGFQRLRFGAGLGLTGQF</sequence>
<accession>A0A1Y6EXS4</accession>
<protein>
    <submittedName>
        <fullName evidence="2">Uncharacterized protein</fullName>
    </submittedName>
</protein>
<dbReference type="InterPro" id="IPR053724">
    <property type="entry name" value="OMP_A26_sf"/>
</dbReference>
<dbReference type="RefSeq" id="WP_086469715.1">
    <property type="nucleotide sequence ID" value="NZ_FXWK01000001.1"/>
</dbReference>
<feature type="signal peptide" evidence="1">
    <location>
        <begin position="1"/>
        <end position="19"/>
    </location>
</feature>
<keyword evidence="3" id="KW-1185">Reference proteome</keyword>
<name>A0A1Y6EXS4_9HYPH</name>
<organism evidence="2 3">
    <name type="scientific">Devosia lucknowensis</name>
    <dbReference type="NCBI Taxonomy" id="1096929"/>
    <lineage>
        <taxon>Bacteria</taxon>
        <taxon>Pseudomonadati</taxon>
        <taxon>Pseudomonadota</taxon>
        <taxon>Alphaproteobacteria</taxon>
        <taxon>Hyphomicrobiales</taxon>
        <taxon>Devosiaceae</taxon>
        <taxon>Devosia</taxon>
    </lineage>
</organism>
<dbReference type="Proteomes" id="UP000194474">
    <property type="component" value="Unassembled WGS sequence"/>
</dbReference>
<dbReference type="Gene3D" id="2.40.128.90">
    <property type="entry name" value="OMPT-like"/>
    <property type="match status" value="1"/>
</dbReference>
<keyword evidence="1" id="KW-0732">Signal</keyword>